<dbReference type="Gene3D" id="2.60.120.1440">
    <property type="match status" value="1"/>
</dbReference>
<dbReference type="STRING" id="536979.SAMN04488055_5000"/>
<dbReference type="OrthoDB" id="622631at2"/>
<feature type="domain" description="FecR protein" evidence="2">
    <location>
        <begin position="167"/>
        <end position="263"/>
    </location>
</feature>
<accession>A0A1N6K3C0</accession>
<dbReference type="PANTHER" id="PTHR30273">
    <property type="entry name" value="PERIPLASMIC SIGNAL SENSOR AND SIGMA FACTOR ACTIVATOR FECR-RELATED"/>
    <property type="match status" value="1"/>
</dbReference>
<keyword evidence="1" id="KW-0812">Transmembrane</keyword>
<name>A0A1N6K3C0_9BACT</name>
<dbReference type="Gene3D" id="3.55.50.30">
    <property type="match status" value="1"/>
</dbReference>
<feature type="transmembrane region" description="Helical" evidence="1">
    <location>
        <begin position="80"/>
        <end position="98"/>
    </location>
</feature>
<dbReference type="Pfam" id="PF16344">
    <property type="entry name" value="FecR_C"/>
    <property type="match status" value="1"/>
</dbReference>
<dbReference type="Pfam" id="PF04773">
    <property type="entry name" value="FecR"/>
    <property type="match status" value="1"/>
</dbReference>
<dbReference type="InterPro" id="IPR012373">
    <property type="entry name" value="Ferrdict_sens_TM"/>
</dbReference>
<reference evidence="4 5" key="1">
    <citation type="submission" date="2016-11" db="EMBL/GenBank/DDBJ databases">
        <authorList>
            <person name="Jaros S."/>
            <person name="Januszkiewicz K."/>
            <person name="Wedrychowicz H."/>
        </authorList>
    </citation>
    <scope>NUCLEOTIDE SEQUENCE [LARGE SCALE GENOMIC DNA]</scope>
    <source>
        <strain evidence="4 5">DSM 24787</strain>
    </source>
</reference>
<dbReference type="PANTHER" id="PTHR30273:SF2">
    <property type="entry name" value="PROTEIN FECR"/>
    <property type="match status" value="1"/>
</dbReference>
<dbReference type="AlphaFoldDB" id="A0A1N6K3C0"/>
<evidence type="ECO:0000256" key="1">
    <source>
        <dbReference type="SAM" id="Phobius"/>
    </source>
</evidence>
<dbReference type="GO" id="GO:0016989">
    <property type="term" value="F:sigma factor antagonist activity"/>
    <property type="evidence" value="ECO:0007669"/>
    <property type="project" value="TreeGrafter"/>
</dbReference>
<evidence type="ECO:0000259" key="2">
    <source>
        <dbReference type="Pfam" id="PF04773"/>
    </source>
</evidence>
<evidence type="ECO:0008006" key="6">
    <source>
        <dbReference type="Google" id="ProtNLM"/>
    </source>
</evidence>
<keyword evidence="1" id="KW-0472">Membrane</keyword>
<dbReference type="PIRSF" id="PIRSF018266">
    <property type="entry name" value="FecR"/>
    <property type="match status" value="1"/>
</dbReference>
<sequence length="372" mass="41852">MQNERWDYLLGRFYDKTCTPQEREELMEALRNAIPGEPNDMLLDDLMAKHTVDVTLEPADAEEIYQRIKPTIPVKRNMRWWAAAAILLIAGSAVYFLLPEKQQPAQTAKIDVAPGTNKAILTLADGSQVALDSTGSQVLLQGKTAISQQGGELVYNAKEELEPVYNTLSTPKGGQFKITLPDNSVVWLNAASSIRFPTVFIGNERSVEVRGEAYFEVSHDAAKPFKVRLYDNTEVKVLGTHFNVNAYQDEESIQTSLLEGKVEVTQGMEKVTLRPGQQARGIIVRDLSTMEKTQVIAWKNGVFHFEQKDLAEVMRQLSRWYNVDVIYKGAIPRRTFGGELSRSLYLSDIVEVMQVMKVNVRIEEGNKLVVMP</sequence>
<dbReference type="InterPro" id="IPR006860">
    <property type="entry name" value="FecR"/>
</dbReference>
<keyword evidence="5" id="KW-1185">Reference proteome</keyword>
<dbReference type="Proteomes" id="UP000185003">
    <property type="component" value="Unassembled WGS sequence"/>
</dbReference>
<protein>
    <recommendedName>
        <fullName evidence="6">FecR protein</fullName>
    </recommendedName>
</protein>
<dbReference type="EMBL" id="FSRA01000002">
    <property type="protein sequence ID" value="SIO51078.1"/>
    <property type="molecule type" value="Genomic_DNA"/>
</dbReference>
<organism evidence="4 5">
    <name type="scientific">Chitinophaga niabensis</name>
    <dbReference type="NCBI Taxonomy" id="536979"/>
    <lineage>
        <taxon>Bacteria</taxon>
        <taxon>Pseudomonadati</taxon>
        <taxon>Bacteroidota</taxon>
        <taxon>Chitinophagia</taxon>
        <taxon>Chitinophagales</taxon>
        <taxon>Chitinophagaceae</taxon>
        <taxon>Chitinophaga</taxon>
    </lineage>
</organism>
<evidence type="ECO:0000313" key="5">
    <source>
        <dbReference type="Proteomes" id="UP000185003"/>
    </source>
</evidence>
<evidence type="ECO:0000259" key="3">
    <source>
        <dbReference type="Pfam" id="PF16344"/>
    </source>
</evidence>
<proteinExistence type="predicted"/>
<feature type="domain" description="Protein FecR C-terminal" evidence="3">
    <location>
        <begin position="303"/>
        <end position="369"/>
    </location>
</feature>
<dbReference type="InterPro" id="IPR032508">
    <property type="entry name" value="FecR_C"/>
</dbReference>
<evidence type="ECO:0000313" key="4">
    <source>
        <dbReference type="EMBL" id="SIO51078.1"/>
    </source>
</evidence>
<keyword evidence="1" id="KW-1133">Transmembrane helix</keyword>
<gene>
    <name evidence="4" type="ORF">SAMN04488055_5000</name>
</gene>
<dbReference type="RefSeq" id="WP_074242270.1">
    <property type="nucleotide sequence ID" value="NZ_FSRA01000002.1"/>
</dbReference>